<keyword evidence="1 2" id="KW-0238">DNA-binding</keyword>
<comment type="caution">
    <text evidence="4">The sequence shown here is derived from an EMBL/GenBank/DDBJ whole genome shotgun (WGS) entry which is preliminary data.</text>
</comment>
<evidence type="ECO:0000313" key="5">
    <source>
        <dbReference type="Proteomes" id="UP001139493"/>
    </source>
</evidence>
<dbReference type="AlphaFoldDB" id="A0A9X2JXH1"/>
<dbReference type="GO" id="GO:0003700">
    <property type="term" value="F:DNA-binding transcription factor activity"/>
    <property type="evidence" value="ECO:0007669"/>
    <property type="project" value="TreeGrafter"/>
</dbReference>
<gene>
    <name evidence="4" type="ORF">APR03_004628</name>
</gene>
<evidence type="ECO:0000259" key="3">
    <source>
        <dbReference type="PROSITE" id="PS50977"/>
    </source>
</evidence>
<dbReference type="SUPFAM" id="SSF46689">
    <property type="entry name" value="Homeodomain-like"/>
    <property type="match status" value="1"/>
</dbReference>
<feature type="domain" description="HTH tetR-type" evidence="3">
    <location>
        <begin position="44"/>
        <end position="104"/>
    </location>
</feature>
<dbReference type="PANTHER" id="PTHR30055:SF226">
    <property type="entry name" value="HTH-TYPE TRANSCRIPTIONAL REGULATOR PKSA"/>
    <property type="match status" value="1"/>
</dbReference>
<feature type="DNA-binding region" description="H-T-H motif" evidence="2">
    <location>
        <begin position="67"/>
        <end position="86"/>
    </location>
</feature>
<proteinExistence type="predicted"/>
<dbReference type="InterPro" id="IPR050109">
    <property type="entry name" value="HTH-type_TetR-like_transc_reg"/>
</dbReference>
<protein>
    <submittedName>
        <fullName evidence="4">Transcriptional regulator, TetR family</fullName>
    </submittedName>
</protein>
<name>A0A9X2JXH1_9MICO</name>
<evidence type="ECO:0000313" key="4">
    <source>
        <dbReference type="EMBL" id="MCP2267256.1"/>
    </source>
</evidence>
<dbReference type="InterPro" id="IPR009057">
    <property type="entry name" value="Homeodomain-like_sf"/>
</dbReference>
<organism evidence="4 5">
    <name type="scientific">Promicromonospora thailandica</name>
    <dbReference type="NCBI Taxonomy" id="765201"/>
    <lineage>
        <taxon>Bacteria</taxon>
        <taxon>Bacillati</taxon>
        <taxon>Actinomycetota</taxon>
        <taxon>Actinomycetes</taxon>
        <taxon>Micrococcales</taxon>
        <taxon>Promicromonosporaceae</taxon>
        <taxon>Promicromonospora</taxon>
    </lineage>
</organism>
<dbReference type="Proteomes" id="UP001139493">
    <property type="component" value="Unassembled WGS sequence"/>
</dbReference>
<dbReference type="SUPFAM" id="SSF48498">
    <property type="entry name" value="Tetracyclin repressor-like, C-terminal domain"/>
    <property type="match status" value="1"/>
</dbReference>
<dbReference type="PROSITE" id="PS50977">
    <property type="entry name" value="HTH_TETR_2"/>
    <property type="match status" value="1"/>
</dbReference>
<dbReference type="Gene3D" id="1.10.357.10">
    <property type="entry name" value="Tetracycline Repressor, domain 2"/>
    <property type="match status" value="1"/>
</dbReference>
<dbReference type="GO" id="GO:0000976">
    <property type="term" value="F:transcription cis-regulatory region binding"/>
    <property type="evidence" value="ECO:0007669"/>
    <property type="project" value="TreeGrafter"/>
</dbReference>
<dbReference type="EMBL" id="JAMTCS010000016">
    <property type="protein sequence ID" value="MCP2267256.1"/>
    <property type="molecule type" value="Genomic_DNA"/>
</dbReference>
<dbReference type="PANTHER" id="PTHR30055">
    <property type="entry name" value="HTH-TYPE TRANSCRIPTIONAL REGULATOR RUTR"/>
    <property type="match status" value="1"/>
</dbReference>
<dbReference type="Pfam" id="PF00440">
    <property type="entry name" value="TetR_N"/>
    <property type="match status" value="1"/>
</dbReference>
<evidence type="ECO:0000256" key="1">
    <source>
        <dbReference type="ARBA" id="ARBA00023125"/>
    </source>
</evidence>
<reference evidence="4" key="1">
    <citation type="submission" date="2022-06" db="EMBL/GenBank/DDBJ databases">
        <title>Genomic Encyclopedia of Archaeal and Bacterial Type Strains, Phase II (KMG-II): from individual species to whole genera.</title>
        <authorList>
            <person name="Goeker M."/>
        </authorList>
    </citation>
    <scope>NUCLEOTIDE SEQUENCE</scope>
    <source>
        <strain evidence="4">DSM 26652</strain>
    </source>
</reference>
<accession>A0A9X2JXH1</accession>
<evidence type="ECO:0000256" key="2">
    <source>
        <dbReference type="PROSITE-ProRule" id="PRU00335"/>
    </source>
</evidence>
<dbReference type="InterPro" id="IPR001647">
    <property type="entry name" value="HTH_TetR"/>
</dbReference>
<sequence length="232" mass="24978">MLLALDGGNLFSLESDSSERGLRYTVPTTSSKPAGGGRRAEYAAATRRAIHDAARSLFVTKGFFATTVDEIADAARVAPASVYAVAGGKQGLLAAIIEARTTASDVDETFARIDAQDDADELLRFITHATRGRFEGSRDLMRVVVDTAPHDAGAAQALRVAHASLREGLRRTAERLAGLGVLRDGLDVDEATDILWFYLCNSAYFTLVDDNGWSLDRAEAWAFDALRGALLR</sequence>
<keyword evidence="5" id="KW-1185">Reference proteome</keyword>
<dbReference type="InterPro" id="IPR036271">
    <property type="entry name" value="Tet_transcr_reg_TetR-rel_C_sf"/>
</dbReference>